<dbReference type="InterPro" id="IPR045851">
    <property type="entry name" value="AMP-bd_C_sf"/>
</dbReference>
<dbReference type="Gene3D" id="3.40.50.980">
    <property type="match status" value="2"/>
</dbReference>
<sequence>MRLLVVGSDTLYVKEYQEFQRFCGEQTRLINSYGVTEATIDSTYFEFTEVNLSENGLVPIGRPFANTEIYILDPYLQPVPVGIPGELYIGGVGLAEGYLHRPDLTKEKFIIWNGEKRLYKTGDKAKYLADGNIEFLGRLDYQIKLRGFRIELGEIEAVIKQYPDGSEAVVISKEDVPGDQRLVAYFVHNSQVAQINQHSQLALDLREFLEQKLPEYMIPAAFVALEALPITPNGKLDRRALPAPEATQLLSQSDFIAPSTAIEEMLVNIWTEILGIENIGIHHNFFNLGGHSLLATRLVAQIRQVFQIELPLRRIFEKPTIAGLAKDIEKASKANLGVELTKIEPIERSPHLPLSFTQQGFWFLAQFEMHSSSYNMPSAVRLQGQLNVKAFQQSFNEILRRHEALRTNFHTIEGQPVAVILPPAAVQLPILNISNLLANQQELQVQQQAREEAQQAFDLNEGFLLRVKLLRLSEQEHILLLTMHHIASDAWSTDILMREFATLYQAFCEGQPAPLAELPIQYVDFAAWQRQWLQGERLESQISYWRKQLEGAPKLLELPIDFPRPAIQSFRGATYTFELPQQLSVALNQLSQQQGSTLFMTLLAAFKTLLYRYTGSEDIAVGSPIGSRNRAELEGLIGLFINTLVLRTNLAENTTFSELLKRVREVALGAYAHQDLPFELLVEELQPQRYLSHTPLFQVMFVLQNAPMSALELPNLTLSLLESDSGTAKFDLSLDMTKTESGLIGSLEYNTDLFQESTIKRMAGHLETLLEAIVANPQQRLSQLPLLTVSEQHQLLREWNDTKVSYPIDKCIHELFTTQVERTPNAVAVVFQQQRLTYQELNSKANQLAHYLHSLGVNQNVLVGICVERSVEMIVALLGVLKAGGAYVPLDPAYPEERLSFMLSNSQVSVLLTQQSLVSSLPIENVPVVCLDRDWEIISQQSQLNPDTYSSPDDLAYVIYTSGSTGKSKGVAIAHHSLVNKFYAWAKAYQLDSLTSHLQMASFAFDVFSGDLIRALCSGAKLVLCPREWLLEAENLYQLMLAEKVDSAEFVPVVLKNLVQYLERTGQNLHFMRLLVVGSDTLYVKEYQEFQRFCGEQTRLINSYGVTEATIDSTYFEFTEVNLSENGLVPIGRPFANTEIYILDPYLQPVPVGIPGELYIGGVGLAEGYLHRPDLTKEKFIIWNGEKRLYKTGDKAKYLADGNIEFLGRLDYQIKLRGFRIELGEIEAVIKQYPDVSEAVVISKEDVPGDQRLVAYFVHNSQVAQINQHSQLALDLREFLEQKLPEYMIPAAFVALEALPITPNGKLDRRALPAPEATQVIIPIRFYCAFNSN</sequence>
<dbReference type="InterPro" id="IPR025110">
    <property type="entry name" value="AMP-bd_C"/>
</dbReference>
<proteinExistence type="predicted"/>
<dbReference type="Gene3D" id="2.30.38.10">
    <property type="entry name" value="Luciferase, Domain 3"/>
    <property type="match status" value="1"/>
</dbReference>
<dbReference type="SMART" id="SM00823">
    <property type="entry name" value="PKS_PP"/>
    <property type="match status" value="1"/>
</dbReference>
<dbReference type="Proteomes" id="UP001055453">
    <property type="component" value="Chromosome"/>
</dbReference>
<dbReference type="InterPro" id="IPR010071">
    <property type="entry name" value="AA_adenyl_dom"/>
</dbReference>
<evidence type="ECO:0000256" key="3">
    <source>
        <dbReference type="ARBA" id="ARBA00022553"/>
    </source>
</evidence>
<evidence type="ECO:0000256" key="1">
    <source>
        <dbReference type="ARBA" id="ARBA00001957"/>
    </source>
</evidence>
<dbReference type="PROSITE" id="PS00455">
    <property type="entry name" value="AMP_BINDING"/>
    <property type="match status" value="1"/>
</dbReference>
<organism evidence="5 6">
    <name type="scientific">Nostoc cf. commune SO-36</name>
    <dbReference type="NCBI Taxonomy" id="449208"/>
    <lineage>
        <taxon>Bacteria</taxon>
        <taxon>Bacillati</taxon>
        <taxon>Cyanobacteriota</taxon>
        <taxon>Cyanophyceae</taxon>
        <taxon>Nostocales</taxon>
        <taxon>Nostocaceae</taxon>
        <taxon>Nostoc</taxon>
    </lineage>
</organism>
<dbReference type="Pfam" id="PF00668">
    <property type="entry name" value="Condensation"/>
    <property type="match status" value="1"/>
</dbReference>
<dbReference type="InterPro" id="IPR001242">
    <property type="entry name" value="Condensation_dom"/>
</dbReference>
<reference evidence="5" key="1">
    <citation type="submission" date="2022-04" db="EMBL/GenBank/DDBJ databases">
        <title>Complete genome sequence of a cyanobacterium, Nostoc sp. SO-36, isolated in Antarctica.</title>
        <authorList>
            <person name="Kanesaki Y."/>
            <person name="Effendi D."/>
            <person name="Sakamoto T."/>
            <person name="Ohtani S."/>
            <person name="Awai K."/>
        </authorList>
    </citation>
    <scope>NUCLEOTIDE SEQUENCE</scope>
    <source>
        <strain evidence="5">SO-36</strain>
    </source>
</reference>
<dbReference type="CDD" id="cd05930">
    <property type="entry name" value="A_NRPS"/>
    <property type="match status" value="1"/>
</dbReference>
<dbReference type="Gene3D" id="3.30.559.10">
    <property type="entry name" value="Chloramphenicol acetyltransferase-like domain"/>
    <property type="match status" value="1"/>
</dbReference>
<name>A0ABM7Z920_NOSCO</name>
<dbReference type="InterPro" id="IPR009081">
    <property type="entry name" value="PP-bd_ACP"/>
</dbReference>
<keyword evidence="3" id="KW-0597">Phosphoprotein</keyword>
<dbReference type="Pfam" id="PF00501">
    <property type="entry name" value="AMP-binding"/>
    <property type="match status" value="2"/>
</dbReference>
<dbReference type="InterPro" id="IPR000873">
    <property type="entry name" value="AMP-dep_synth/lig_dom"/>
</dbReference>
<evidence type="ECO:0000259" key="4">
    <source>
        <dbReference type="PROSITE" id="PS50075"/>
    </source>
</evidence>
<dbReference type="Pfam" id="PF00550">
    <property type="entry name" value="PP-binding"/>
    <property type="match status" value="1"/>
</dbReference>
<dbReference type="Gene3D" id="3.30.300.30">
    <property type="match status" value="2"/>
</dbReference>
<dbReference type="NCBIfam" id="TIGR01733">
    <property type="entry name" value="AA-adenyl-dom"/>
    <property type="match status" value="1"/>
</dbReference>
<dbReference type="InterPro" id="IPR020806">
    <property type="entry name" value="PKS_PP-bd"/>
</dbReference>
<dbReference type="PANTHER" id="PTHR45527:SF14">
    <property type="entry name" value="PLIPASTATIN SYNTHASE SUBUNIT B"/>
    <property type="match status" value="1"/>
</dbReference>
<evidence type="ECO:0000313" key="6">
    <source>
        <dbReference type="Proteomes" id="UP001055453"/>
    </source>
</evidence>
<dbReference type="Gene3D" id="3.30.559.30">
    <property type="entry name" value="Nonribosomal peptide synthetase, condensation domain"/>
    <property type="match status" value="1"/>
</dbReference>
<keyword evidence="2" id="KW-0596">Phosphopantetheine</keyword>
<dbReference type="Gene3D" id="1.10.1200.10">
    <property type="entry name" value="ACP-like"/>
    <property type="match status" value="1"/>
</dbReference>
<dbReference type="Pfam" id="PF13193">
    <property type="entry name" value="AMP-binding_C"/>
    <property type="match status" value="2"/>
</dbReference>
<dbReference type="InterPro" id="IPR036736">
    <property type="entry name" value="ACP-like_sf"/>
</dbReference>
<gene>
    <name evidence="5" type="ORF">ANSO36C_55130</name>
</gene>
<keyword evidence="6" id="KW-1185">Reference proteome</keyword>
<dbReference type="InterPro" id="IPR042099">
    <property type="entry name" value="ANL_N_sf"/>
</dbReference>
<dbReference type="InterPro" id="IPR023213">
    <property type="entry name" value="CAT-like_dom_sf"/>
</dbReference>
<dbReference type="SUPFAM" id="SSF47336">
    <property type="entry name" value="ACP-like"/>
    <property type="match status" value="1"/>
</dbReference>
<evidence type="ECO:0000256" key="2">
    <source>
        <dbReference type="ARBA" id="ARBA00022450"/>
    </source>
</evidence>
<dbReference type="PROSITE" id="PS50075">
    <property type="entry name" value="CARRIER"/>
    <property type="match status" value="1"/>
</dbReference>
<protein>
    <recommendedName>
        <fullName evidence="4">Carrier domain-containing protein</fullName>
    </recommendedName>
</protein>
<dbReference type="EMBL" id="AP025732">
    <property type="protein sequence ID" value="BDI19711.1"/>
    <property type="molecule type" value="Genomic_DNA"/>
</dbReference>
<dbReference type="Gene3D" id="3.40.50.12780">
    <property type="entry name" value="N-terminal domain of ligase-like"/>
    <property type="match status" value="1"/>
</dbReference>
<accession>A0ABM7Z920</accession>
<dbReference type="PANTHER" id="PTHR45527">
    <property type="entry name" value="NONRIBOSOMAL PEPTIDE SYNTHETASE"/>
    <property type="match status" value="1"/>
</dbReference>
<evidence type="ECO:0000313" key="5">
    <source>
        <dbReference type="EMBL" id="BDI19711.1"/>
    </source>
</evidence>
<dbReference type="CDD" id="cd19531">
    <property type="entry name" value="LCL_NRPS-like"/>
    <property type="match status" value="1"/>
</dbReference>
<dbReference type="SUPFAM" id="SSF52777">
    <property type="entry name" value="CoA-dependent acyltransferases"/>
    <property type="match status" value="2"/>
</dbReference>
<dbReference type="SUPFAM" id="SSF56801">
    <property type="entry name" value="Acetyl-CoA synthetase-like"/>
    <property type="match status" value="2"/>
</dbReference>
<dbReference type="InterPro" id="IPR020845">
    <property type="entry name" value="AMP-binding_CS"/>
</dbReference>
<feature type="domain" description="Carrier" evidence="4">
    <location>
        <begin position="257"/>
        <end position="332"/>
    </location>
</feature>
<comment type="cofactor">
    <cofactor evidence="1">
        <name>pantetheine 4'-phosphate</name>
        <dbReference type="ChEBI" id="CHEBI:47942"/>
    </cofactor>
</comment>